<dbReference type="Proteomes" id="UP000716291">
    <property type="component" value="Unassembled WGS sequence"/>
</dbReference>
<sequence length="645" mass="73277">MHASELNRSKNIKKNVLQVILDEPTLFAEKSLGSVMVRGEVVVHFSNDTPIQGPIELVFEGIQRFQTWPEIMKNRPLGNPIETKIQTIELSLLPPNSKGIMPAGIQRFPFEFPIPASLPATILIQNRIEIFYRVSATLLRSFQVDQLNHTTFVNWIAKSYQSNSKKKYTHSTPLRIIRPVQSIISERPITNQHFSQNAITSTTSVEIAHSLDNALNSTSSNFLQMSSLNDDALVSGNNLNSLWNRCNLSEYEGLDMQYDQFSLFLAGKTTSNFSKPIDSLHTVHGIRYKIGVDRTAIVLGASVGIEVMIEPTFCEVKIRSILLNITEKRRYKMKIPADHSWDVRSSETRTSQEEARMILKWAYSYQTKGDRNKSEGKEKISATSPDHIGCNFVHHHSEDYATMAYFEPSSPSDPSSKLFFNRKGFTKQTRNSKTHLMSEIDASSSYLSSTDQELMNLKELNHTIKPGEYFGGRFVMPVPGCDSILHPSMDFGSIKIKHWLQLTVILECNGKVFEVDLESPMHMLDCQLVAADDEKHTILLPPPPSYQAEESSRYHQSPDITSTFWEQREPITYTSSWGKLLPCPCELRKTQKNTKYGYEKLKNNYNTSNAMLSRENDDNNSQTKPDTHTPSLLHEWGPPPCYPTE</sequence>
<protein>
    <recommendedName>
        <fullName evidence="4">Arrestin-like N-terminal domain-containing protein</fullName>
    </recommendedName>
</protein>
<dbReference type="AlphaFoldDB" id="A0A9P6XGH0"/>
<gene>
    <name evidence="2" type="ORF">G6F64_002294</name>
</gene>
<dbReference type="Gene3D" id="2.60.40.640">
    <property type="match status" value="1"/>
</dbReference>
<dbReference type="InterPro" id="IPR014752">
    <property type="entry name" value="Arrestin-like_C"/>
</dbReference>
<name>A0A9P6XGH0_RHIOR</name>
<dbReference type="InterPro" id="IPR050357">
    <property type="entry name" value="Arrestin_domain-protein"/>
</dbReference>
<dbReference type="GO" id="GO:0070086">
    <property type="term" value="P:ubiquitin-dependent endocytosis"/>
    <property type="evidence" value="ECO:0007669"/>
    <property type="project" value="TreeGrafter"/>
</dbReference>
<dbReference type="GO" id="GO:0005829">
    <property type="term" value="C:cytosol"/>
    <property type="evidence" value="ECO:0007669"/>
    <property type="project" value="TreeGrafter"/>
</dbReference>
<feature type="region of interest" description="Disordered" evidence="1">
    <location>
        <begin position="610"/>
        <end position="645"/>
    </location>
</feature>
<evidence type="ECO:0008006" key="4">
    <source>
        <dbReference type="Google" id="ProtNLM"/>
    </source>
</evidence>
<organism evidence="2 3">
    <name type="scientific">Rhizopus oryzae</name>
    <name type="common">Mucormycosis agent</name>
    <name type="synonym">Rhizopus arrhizus var. delemar</name>
    <dbReference type="NCBI Taxonomy" id="64495"/>
    <lineage>
        <taxon>Eukaryota</taxon>
        <taxon>Fungi</taxon>
        <taxon>Fungi incertae sedis</taxon>
        <taxon>Mucoromycota</taxon>
        <taxon>Mucoromycotina</taxon>
        <taxon>Mucoromycetes</taxon>
        <taxon>Mucorales</taxon>
        <taxon>Mucorineae</taxon>
        <taxon>Rhizopodaceae</taxon>
        <taxon>Rhizopus</taxon>
    </lineage>
</organism>
<dbReference type="PANTHER" id="PTHR11188:SF17">
    <property type="entry name" value="FI21816P1"/>
    <property type="match status" value="1"/>
</dbReference>
<reference evidence="2" key="1">
    <citation type="journal article" date="2020" name="Microb. Genom.">
        <title>Genetic diversity of clinical and environmental Mucorales isolates obtained from an investigation of mucormycosis cases among solid organ transplant recipients.</title>
        <authorList>
            <person name="Nguyen M.H."/>
            <person name="Kaul D."/>
            <person name="Muto C."/>
            <person name="Cheng S.J."/>
            <person name="Richter R.A."/>
            <person name="Bruno V.M."/>
            <person name="Liu G."/>
            <person name="Beyhan S."/>
            <person name="Sundermann A.J."/>
            <person name="Mounaud S."/>
            <person name="Pasculle A.W."/>
            <person name="Nierman W.C."/>
            <person name="Driscoll E."/>
            <person name="Cumbie R."/>
            <person name="Clancy C.J."/>
            <person name="Dupont C.L."/>
        </authorList>
    </citation>
    <scope>NUCLEOTIDE SEQUENCE</scope>
    <source>
        <strain evidence="2">GL11</strain>
    </source>
</reference>
<proteinExistence type="predicted"/>
<evidence type="ECO:0000313" key="2">
    <source>
        <dbReference type="EMBL" id="KAG1313397.1"/>
    </source>
</evidence>
<evidence type="ECO:0000313" key="3">
    <source>
        <dbReference type="Proteomes" id="UP000716291"/>
    </source>
</evidence>
<keyword evidence="3" id="KW-1185">Reference proteome</keyword>
<dbReference type="GO" id="GO:0005886">
    <property type="term" value="C:plasma membrane"/>
    <property type="evidence" value="ECO:0007669"/>
    <property type="project" value="TreeGrafter"/>
</dbReference>
<accession>A0A9P6XGH0</accession>
<comment type="caution">
    <text evidence="2">The sequence shown here is derived from an EMBL/GenBank/DDBJ whole genome shotgun (WGS) entry which is preliminary data.</text>
</comment>
<dbReference type="GO" id="GO:0031625">
    <property type="term" value="F:ubiquitin protein ligase binding"/>
    <property type="evidence" value="ECO:0007669"/>
    <property type="project" value="TreeGrafter"/>
</dbReference>
<dbReference type="GO" id="GO:0030674">
    <property type="term" value="F:protein-macromolecule adaptor activity"/>
    <property type="evidence" value="ECO:0007669"/>
    <property type="project" value="TreeGrafter"/>
</dbReference>
<evidence type="ECO:0000256" key="1">
    <source>
        <dbReference type="SAM" id="MobiDB-lite"/>
    </source>
</evidence>
<dbReference type="PANTHER" id="PTHR11188">
    <property type="entry name" value="ARRESTIN DOMAIN CONTAINING PROTEIN"/>
    <property type="match status" value="1"/>
</dbReference>
<dbReference type="EMBL" id="JAANQT010000197">
    <property type="protein sequence ID" value="KAG1313397.1"/>
    <property type="molecule type" value="Genomic_DNA"/>
</dbReference>
<feature type="compositionally biased region" description="Polar residues" evidence="1">
    <location>
        <begin position="619"/>
        <end position="630"/>
    </location>
</feature>